<protein>
    <submittedName>
        <fullName evidence="2">Uncharacterized protein</fullName>
    </submittedName>
</protein>
<organism evidence="2 3">
    <name type="scientific">Vitrella brassicaformis (strain CCMP3155)</name>
    <dbReference type="NCBI Taxonomy" id="1169540"/>
    <lineage>
        <taxon>Eukaryota</taxon>
        <taxon>Sar</taxon>
        <taxon>Alveolata</taxon>
        <taxon>Colpodellida</taxon>
        <taxon>Vitrellaceae</taxon>
        <taxon>Vitrella</taxon>
    </lineage>
</organism>
<reference evidence="2 3" key="1">
    <citation type="submission" date="2014-11" db="EMBL/GenBank/DDBJ databases">
        <authorList>
            <person name="Zhu J."/>
            <person name="Qi W."/>
            <person name="Song R."/>
        </authorList>
    </citation>
    <scope>NUCLEOTIDE SEQUENCE [LARGE SCALE GENOMIC DNA]</scope>
</reference>
<proteinExistence type="predicted"/>
<feature type="compositionally biased region" description="Polar residues" evidence="1">
    <location>
        <begin position="58"/>
        <end position="71"/>
    </location>
</feature>
<dbReference type="InParanoid" id="A0A0G4H4L5"/>
<dbReference type="Proteomes" id="UP000041254">
    <property type="component" value="Unassembled WGS sequence"/>
</dbReference>
<feature type="compositionally biased region" description="Basic and acidic residues" evidence="1">
    <location>
        <begin position="23"/>
        <end position="40"/>
    </location>
</feature>
<name>A0A0G4H4L5_VITBC</name>
<feature type="compositionally biased region" description="Basic and acidic residues" evidence="1">
    <location>
        <begin position="105"/>
        <end position="131"/>
    </location>
</feature>
<feature type="region of interest" description="Disordered" evidence="1">
    <location>
        <begin position="1"/>
        <end position="137"/>
    </location>
</feature>
<evidence type="ECO:0000313" key="2">
    <source>
        <dbReference type="EMBL" id="CEM38466.1"/>
    </source>
</evidence>
<accession>A0A0G4H4L5</accession>
<dbReference type="AlphaFoldDB" id="A0A0G4H4L5"/>
<evidence type="ECO:0000313" key="3">
    <source>
        <dbReference type="Proteomes" id="UP000041254"/>
    </source>
</evidence>
<dbReference type="VEuPathDB" id="CryptoDB:Vbra_23094"/>
<gene>
    <name evidence="2" type="ORF">Vbra_23094</name>
</gene>
<evidence type="ECO:0000256" key="1">
    <source>
        <dbReference type="SAM" id="MobiDB-lite"/>
    </source>
</evidence>
<sequence>MIAAETKNVRTGNLKLYPGQRKGSVEGRKGDGGKVEDQTHRTYNASASERVLDGVSRPTVSRPSPVATQCPSNPPRRLSSVRGPDGCGRPLRPRAGWLRPSDPWDDPHLQPRRDNREAQPRGRADSIRRDTSSLSPP</sequence>
<dbReference type="EMBL" id="CDMY01000987">
    <property type="protein sequence ID" value="CEM38466.1"/>
    <property type="molecule type" value="Genomic_DNA"/>
</dbReference>
<keyword evidence="3" id="KW-1185">Reference proteome</keyword>